<dbReference type="SMART" id="SM00382">
    <property type="entry name" value="AAA"/>
    <property type="match status" value="1"/>
</dbReference>
<reference evidence="4 5" key="1">
    <citation type="submission" date="2013-01" db="EMBL/GenBank/DDBJ databases">
        <authorList>
            <person name="Hannick L."/>
            <person name="Zafar N."/>
            <person name="Lorenzi H."/>
            <person name="Ali I.A."/>
            <person name="Petri W.P."/>
            <person name="Caler E."/>
        </authorList>
    </citation>
    <scope>NUCLEOTIDE SEQUENCE [LARGE SCALE GENOMIC DNA]</scope>
    <source>
        <strain evidence="5">HM3:IMSS-B</strain>
    </source>
</reference>
<dbReference type="PROSITE" id="PS50893">
    <property type="entry name" value="ABC_TRANSPORTER_2"/>
    <property type="match status" value="1"/>
</dbReference>
<dbReference type="EMBL" id="KB610816">
    <property type="protein sequence ID" value="EMH74892.1"/>
    <property type="molecule type" value="Genomic_DNA"/>
</dbReference>
<organism evidence="4 5">
    <name type="scientific">Entamoeba histolytica HM-1:IMSS-B</name>
    <dbReference type="NCBI Taxonomy" id="885319"/>
    <lineage>
        <taxon>Eukaryota</taxon>
        <taxon>Amoebozoa</taxon>
        <taxon>Evosea</taxon>
        <taxon>Archamoebae</taxon>
        <taxon>Mastigamoebida</taxon>
        <taxon>Entamoebidae</taxon>
        <taxon>Entamoeba</taxon>
    </lineage>
</organism>
<dbReference type="Gene3D" id="3.40.50.300">
    <property type="entry name" value="P-loop containing nucleotide triphosphate hydrolases"/>
    <property type="match status" value="1"/>
</dbReference>
<dbReference type="Proteomes" id="UP000030781">
    <property type="component" value="Unassembled WGS sequence"/>
</dbReference>
<keyword evidence="1" id="KW-0547">Nucleotide-binding</keyword>
<evidence type="ECO:0000256" key="1">
    <source>
        <dbReference type="ARBA" id="ARBA00022741"/>
    </source>
</evidence>
<evidence type="ECO:0000313" key="4">
    <source>
        <dbReference type="EMBL" id="EMH74892.1"/>
    </source>
</evidence>
<dbReference type="InterPro" id="IPR003439">
    <property type="entry name" value="ABC_transporter-like_ATP-bd"/>
</dbReference>
<sequence>MEQNKMPIKLDAVKIENFKAIKEATIPLSTGLTVLVGQNSSGKSSALQAIHWACRCVANPKVVRNQSRSISAHDFDFNPTIQIRTVGNNQELRQGRGENPEVSVKVTFSHSTNDGQQENLESIVKISQGNNEAVKVDLSNDSIDADFYTILSDQNSPFSSYIPGLAGVPLAEEKRSRLPILKQAASGDANTVLRNILLLIKDDPRDDVSIEKLSELCSKVLGAIKIKVEFDEIRHSEINAKIQTSSMAEDYWTPLEMAGTGVLQCIQIFAYIILYRPQLLLIDEPDAHLHPDRQENLILALAEVVNEYEMSVVLTTHSPNVVRAMPISAQIVWMNEGVVHEEDGDNIRQRMGWGILDKKIILITEDGKPAELKSILKQWPQLERAVSVWPVSGSKSLPTLSACESLLNMTCMPHIVLHRDGDFMTPKERAELKKKYDHANVTLWITDDTDIESLFLNPERIARIYEIEIEEVNRLYEEIFNENAIDFEDKFVGKRQDIAEDRRIYQKRDDATKAATAKQEIPLGEGGLGRVLGKDFSKKLKEKLAQQKKDASIIFSIHDNENNIGLSLQHILNAALAH</sequence>
<dbReference type="AlphaFoldDB" id="M3UU99"/>
<dbReference type="PANTHER" id="PTHR43581">
    <property type="entry name" value="ATP/GTP PHOSPHATASE"/>
    <property type="match status" value="1"/>
</dbReference>
<protein>
    <recommendedName>
        <fullName evidence="3">ABC transporter domain-containing protein</fullName>
    </recommendedName>
</protein>
<dbReference type="InterPro" id="IPR003959">
    <property type="entry name" value="ATPase_AAA_core"/>
</dbReference>
<dbReference type="PANTHER" id="PTHR43581:SF4">
    <property type="entry name" value="ATP_GTP PHOSPHATASE"/>
    <property type="match status" value="1"/>
</dbReference>
<dbReference type="InterPro" id="IPR027417">
    <property type="entry name" value="P-loop_NTPase"/>
</dbReference>
<dbReference type="Pfam" id="PF13304">
    <property type="entry name" value="AAA_21"/>
    <property type="match status" value="1"/>
</dbReference>
<proteinExistence type="predicted"/>
<accession>M3UU99</accession>
<dbReference type="CDD" id="cd00267">
    <property type="entry name" value="ABC_ATPase"/>
    <property type="match status" value="1"/>
</dbReference>
<dbReference type="InterPro" id="IPR003593">
    <property type="entry name" value="AAA+_ATPase"/>
</dbReference>
<dbReference type="GO" id="GO:0005524">
    <property type="term" value="F:ATP binding"/>
    <property type="evidence" value="ECO:0007669"/>
    <property type="project" value="UniProtKB-KW"/>
</dbReference>
<evidence type="ECO:0000256" key="2">
    <source>
        <dbReference type="ARBA" id="ARBA00022840"/>
    </source>
</evidence>
<evidence type="ECO:0000259" key="3">
    <source>
        <dbReference type="PROSITE" id="PS50893"/>
    </source>
</evidence>
<gene>
    <name evidence="4" type="ORF">EHI8A_143700</name>
</gene>
<feature type="domain" description="ABC transporter" evidence="3">
    <location>
        <begin position="1"/>
        <end position="361"/>
    </location>
</feature>
<dbReference type="SUPFAM" id="SSF52540">
    <property type="entry name" value="P-loop containing nucleoside triphosphate hydrolases"/>
    <property type="match status" value="1"/>
</dbReference>
<keyword evidence="2" id="KW-0067">ATP-binding</keyword>
<dbReference type="VEuPathDB" id="AmoebaDB:EHI8A_143700"/>
<evidence type="ECO:0000313" key="5">
    <source>
        <dbReference type="Proteomes" id="UP000030781"/>
    </source>
</evidence>
<name>M3UU99_ENTH1</name>
<dbReference type="InterPro" id="IPR051396">
    <property type="entry name" value="Bact_Antivir_Def_Nuclease"/>
</dbReference>
<dbReference type="GO" id="GO:0016887">
    <property type="term" value="F:ATP hydrolysis activity"/>
    <property type="evidence" value="ECO:0007669"/>
    <property type="project" value="InterPro"/>
</dbReference>